<sequence>MQRSLLWAAIALVGATAVLLVVPIWFLNADQYQALATGVQALGVTVALVFGAGTLLSDTRNRRVDRALALHAELTTGDVQAARVRLLLRLQAAREEGKVRPVSLDRLRTDGEFAAYADPAQGRPIRDANVVLRHFDRVNAARVAGIVDLPFLHELIGVHALWWDRAITRDEDEPLLRRGLAELATWVERHSRTEARDAHYLEGWARYLRRDFAEPGEDPAALR</sequence>
<accession>A0ABW1PDA9</accession>
<keyword evidence="3" id="KW-1185">Reference proteome</keyword>
<feature type="transmembrane region" description="Helical" evidence="1">
    <location>
        <begin position="32"/>
        <end position="56"/>
    </location>
</feature>
<organism evidence="2 3">
    <name type="scientific">Saccharothrix lopnurensis</name>
    <dbReference type="NCBI Taxonomy" id="1670621"/>
    <lineage>
        <taxon>Bacteria</taxon>
        <taxon>Bacillati</taxon>
        <taxon>Actinomycetota</taxon>
        <taxon>Actinomycetes</taxon>
        <taxon>Pseudonocardiales</taxon>
        <taxon>Pseudonocardiaceae</taxon>
        <taxon>Saccharothrix</taxon>
    </lineage>
</organism>
<feature type="transmembrane region" description="Helical" evidence="1">
    <location>
        <begin position="5"/>
        <end position="26"/>
    </location>
</feature>
<keyword evidence="1" id="KW-1133">Transmembrane helix</keyword>
<comment type="caution">
    <text evidence="2">The sequence shown here is derived from an EMBL/GenBank/DDBJ whole genome shotgun (WGS) entry which is preliminary data.</text>
</comment>
<keyword evidence="1" id="KW-0812">Transmembrane</keyword>
<evidence type="ECO:0000313" key="2">
    <source>
        <dbReference type="EMBL" id="MFC6093048.1"/>
    </source>
</evidence>
<proteinExistence type="predicted"/>
<name>A0ABW1PDA9_9PSEU</name>
<keyword evidence="1" id="KW-0472">Membrane</keyword>
<dbReference type="RefSeq" id="WP_380639852.1">
    <property type="nucleotide sequence ID" value="NZ_JBHSQO010000037.1"/>
</dbReference>
<evidence type="ECO:0008006" key="4">
    <source>
        <dbReference type="Google" id="ProtNLM"/>
    </source>
</evidence>
<dbReference type="EMBL" id="JBHSQO010000037">
    <property type="protein sequence ID" value="MFC6093048.1"/>
    <property type="molecule type" value="Genomic_DNA"/>
</dbReference>
<reference evidence="3" key="1">
    <citation type="journal article" date="2019" name="Int. J. Syst. Evol. Microbiol.">
        <title>The Global Catalogue of Microorganisms (GCM) 10K type strain sequencing project: providing services to taxonomists for standard genome sequencing and annotation.</title>
        <authorList>
            <consortium name="The Broad Institute Genomics Platform"/>
            <consortium name="The Broad Institute Genome Sequencing Center for Infectious Disease"/>
            <person name="Wu L."/>
            <person name="Ma J."/>
        </authorList>
    </citation>
    <scope>NUCLEOTIDE SEQUENCE [LARGE SCALE GENOMIC DNA]</scope>
    <source>
        <strain evidence="3">CGMCC 4.7246</strain>
    </source>
</reference>
<protein>
    <recommendedName>
        <fullName evidence="4">DUF4760 domain-containing protein</fullName>
    </recommendedName>
</protein>
<dbReference type="Proteomes" id="UP001596220">
    <property type="component" value="Unassembled WGS sequence"/>
</dbReference>
<gene>
    <name evidence="2" type="ORF">ACFP3R_27580</name>
</gene>
<evidence type="ECO:0000256" key="1">
    <source>
        <dbReference type="SAM" id="Phobius"/>
    </source>
</evidence>
<evidence type="ECO:0000313" key="3">
    <source>
        <dbReference type="Proteomes" id="UP001596220"/>
    </source>
</evidence>